<proteinExistence type="predicted"/>
<keyword evidence="2" id="KW-1185">Reference proteome</keyword>
<evidence type="ECO:0000313" key="1">
    <source>
        <dbReference type="EMBL" id="TGE03339.1"/>
    </source>
</evidence>
<dbReference type="RefSeq" id="WP_135437103.1">
    <property type="nucleotide sequence ID" value="NZ_SRLA01000009.1"/>
</dbReference>
<dbReference type="Proteomes" id="UP000298337">
    <property type="component" value="Unassembled WGS sequence"/>
</dbReference>
<reference evidence="1 2" key="1">
    <citation type="submission" date="2019-04" db="EMBL/GenBank/DDBJ databases">
        <authorList>
            <person name="Feng G."/>
            <person name="Zhang J."/>
            <person name="Zhu H."/>
        </authorList>
    </citation>
    <scope>NUCLEOTIDE SEQUENCE [LARGE SCALE GENOMIC DNA]</scope>
    <source>
        <strain evidence="1 2">92R-1</strain>
    </source>
</reference>
<sequence>MRPNMLPKITAQDPLAGLFNAYMEGLSTLEIVFTPRETMHECRQAFARNTVREGSHHTMAKQAQVFYELTVLGTSLHGIHRSVVGAITLLQDFFTTYGGDLHRYAVANRLASLQEYGSDDETDWYRDDEDDENEEWKPVLKEDEQSLVYYTLRHELTVFFTGHESRGEYIGTSGPEDFAPYTRAVATQTDTSLRKMTGYPGGPELTVSQLTPEGELIPMSLADQIEDELNEDLRNQRLADTFNEALVHLNTAAALQVFAITTEHYRELLDHLVAIHQVAFTPAS</sequence>
<dbReference type="EMBL" id="SRLA01000009">
    <property type="protein sequence ID" value="TGE03339.1"/>
    <property type="molecule type" value="Genomic_DNA"/>
</dbReference>
<evidence type="ECO:0000313" key="2">
    <source>
        <dbReference type="Proteomes" id="UP000298337"/>
    </source>
</evidence>
<comment type="caution">
    <text evidence="1">The sequence shown here is derived from an EMBL/GenBank/DDBJ whole genome shotgun (WGS) entry which is preliminary data.</text>
</comment>
<dbReference type="OrthoDB" id="875162at2"/>
<name>A0A4Z0NY06_9BACT</name>
<gene>
    <name evidence="1" type="ORF">EU556_25830</name>
</gene>
<accession>A0A4Z0NY06</accession>
<dbReference type="AlphaFoldDB" id="A0A4Z0NY06"/>
<organism evidence="1 2">
    <name type="scientific">Hymenobacter fodinae</name>
    <dbReference type="NCBI Taxonomy" id="2510796"/>
    <lineage>
        <taxon>Bacteria</taxon>
        <taxon>Pseudomonadati</taxon>
        <taxon>Bacteroidota</taxon>
        <taxon>Cytophagia</taxon>
        <taxon>Cytophagales</taxon>
        <taxon>Hymenobacteraceae</taxon>
        <taxon>Hymenobacter</taxon>
    </lineage>
</organism>
<protein>
    <submittedName>
        <fullName evidence="1">Uncharacterized protein</fullName>
    </submittedName>
</protein>